<dbReference type="EMBL" id="KJ094022">
    <property type="protein sequence ID" value="AHL18741.1"/>
    <property type="molecule type" value="Genomic_DNA"/>
</dbReference>
<evidence type="ECO:0000313" key="2">
    <source>
        <dbReference type="Proteomes" id="UP000026992"/>
    </source>
</evidence>
<gene>
    <name evidence="1" type="ORF">LP030-3_035</name>
</gene>
<dbReference type="Pfam" id="PF12691">
    <property type="entry name" value="Phage_tail_terminator_6"/>
    <property type="match status" value="1"/>
</dbReference>
<sequence>MSLDFLDSVMDAIENNVDLKDMKLRTAILKPESIALLLTPNNDKQGYQDGSYERSFSFNLNGSSKQEMKVLGVLNAIAAYFDKTEIESIQSLNNSFVLEDKETTSVPNLVSASDDGTFIYSASFKIKLYIESEEK</sequence>
<proteinExistence type="predicted"/>
<evidence type="ECO:0000313" key="1">
    <source>
        <dbReference type="EMBL" id="AHL18741.1"/>
    </source>
</evidence>
<keyword evidence="2" id="KW-1185">Reference proteome</keyword>
<dbReference type="OrthoDB" id="13976at10239"/>
<reference evidence="1 2" key="1">
    <citation type="journal article" date="2014" name="Appl. Environ. Microbiol.">
        <title>Comparative genomic and morphological analysis of Listeria phages isolated from farm environments.</title>
        <authorList>
            <person name="Denes T."/>
            <person name="Vongkamjan K."/>
            <person name="Ackermann H.W."/>
            <person name="Moreno Switt A.I."/>
            <person name="Wiedmann M."/>
            <person name="den Bakker H.C."/>
        </authorList>
    </citation>
    <scope>NUCLEOTIDE SEQUENCE [LARGE SCALE GENOMIC DNA]</scope>
</reference>
<dbReference type="GeneID" id="19735792"/>
<dbReference type="InterPro" id="IPR024411">
    <property type="entry name" value="Tail_terminator_phage"/>
</dbReference>
<dbReference type="KEGG" id="vg:19735792"/>
<protein>
    <submittedName>
        <fullName evidence="1">Putative minor capsid protein</fullName>
    </submittedName>
</protein>
<name>A0A059T7P0_9CAUD</name>
<dbReference type="RefSeq" id="YP_009044681.1">
    <property type="nucleotide sequence ID" value="NC_024384.1"/>
</dbReference>
<accession>A0A059T7P0</accession>
<dbReference type="Proteomes" id="UP000026992">
    <property type="component" value="Segment"/>
</dbReference>
<organism evidence="1 2">
    <name type="scientific">Listeria phage LP-030-3</name>
    <dbReference type="NCBI Taxonomy" id="1458852"/>
    <lineage>
        <taxon>Viruses</taxon>
        <taxon>Duplodnaviria</taxon>
        <taxon>Heunggongvirae</taxon>
        <taxon>Uroviricota</taxon>
        <taxon>Caudoviricetes</taxon>
        <taxon>Aquingentivirus</taxon>
        <taxon>Aquingentivirus LP0303</taxon>
    </lineage>
</organism>